<feature type="transmembrane region" description="Helical" evidence="2">
    <location>
        <begin position="6"/>
        <end position="31"/>
    </location>
</feature>
<keyword evidence="2" id="KW-0812">Transmembrane</keyword>
<evidence type="ECO:0000256" key="2">
    <source>
        <dbReference type="SAM" id="Phobius"/>
    </source>
</evidence>
<dbReference type="Proteomes" id="UP001164743">
    <property type="component" value="Chromosome 4A"/>
</dbReference>
<proteinExistence type="predicted"/>
<evidence type="ECO:0000313" key="3">
    <source>
        <dbReference type="EMBL" id="WAQ84156.1"/>
    </source>
</evidence>
<accession>A0ABY7CG03</accession>
<reference evidence="3" key="1">
    <citation type="submission" date="2022-10" db="EMBL/GenBank/DDBJ databases">
        <title>Puccinia triticina Genome sequencing and assembly.</title>
        <authorList>
            <person name="Li C."/>
        </authorList>
    </citation>
    <scope>NUCLEOTIDE SEQUENCE</scope>
    <source>
        <strain evidence="3">Pt15</strain>
    </source>
</reference>
<feature type="region of interest" description="Disordered" evidence="1">
    <location>
        <begin position="35"/>
        <end position="145"/>
    </location>
</feature>
<evidence type="ECO:0000256" key="1">
    <source>
        <dbReference type="SAM" id="MobiDB-lite"/>
    </source>
</evidence>
<organism evidence="3 4">
    <name type="scientific">Puccinia triticina</name>
    <dbReference type="NCBI Taxonomy" id="208348"/>
    <lineage>
        <taxon>Eukaryota</taxon>
        <taxon>Fungi</taxon>
        <taxon>Dikarya</taxon>
        <taxon>Basidiomycota</taxon>
        <taxon>Pucciniomycotina</taxon>
        <taxon>Pucciniomycetes</taxon>
        <taxon>Pucciniales</taxon>
        <taxon>Pucciniaceae</taxon>
        <taxon>Puccinia</taxon>
    </lineage>
</organism>
<dbReference type="RefSeq" id="XP_053019711.1">
    <property type="nucleotide sequence ID" value="XM_053168509.1"/>
</dbReference>
<keyword evidence="4" id="KW-1185">Reference proteome</keyword>
<sequence>MEAAEAVLFLLLPIVLLRLAIVIYNGHVILIPSTKTRPNTLSPPFLNLQRRALDPGPGQSNHYESRRTRSSSSKTQPVPPRSPAPPTLLPTPEKIKHAHPNTPSAPPNLLKNLVKHGVPSSNPALSAEKPTELPKHTLSVRKKLT</sequence>
<keyword evidence="2" id="KW-1133">Transmembrane helix</keyword>
<gene>
    <name evidence="3" type="ORF">PtA15_4A608</name>
</gene>
<dbReference type="EMBL" id="CP110424">
    <property type="protein sequence ID" value="WAQ84156.1"/>
    <property type="molecule type" value="Genomic_DNA"/>
</dbReference>
<protein>
    <submittedName>
        <fullName evidence="3">Uncharacterized protein</fullName>
    </submittedName>
</protein>
<dbReference type="GeneID" id="77809404"/>
<name>A0ABY7CG03_9BASI</name>
<feature type="compositionally biased region" description="Pro residues" evidence="1">
    <location>
        <begin position="77"/>
        <end position="89"/>
    </location>
</feature>
<keyword evidence="2" id="KW-0472">Membrane</keyword>
<evidence type="ECO:0000313" key="4">
    <source>
        <dbReference type="Proteomes" id="UP001164743"/>
    </source>
</evidence>